<protein>
    <submittedName>
        <fullName evidence="2">Uncharacterized protein</fullName>
    </submittedName>
</protein>
<comment type="caution">
    <text evidence="2">The sequence shown here is derived from an EMBL/GenBank/DDBJ whole genome shotgun (WGS) entry which is preliminary data.</text>
</comment>
<name>A0A081AWI5_PHYNI</name>
<dbReference type="AlphaFoldDB" id="A0A081AWI5"/>
<accession>A0A081AWI5</accession>
<dbReference type="Proteomes" id="UP000028582">
    <property type="component" value="Unassembled WGS sequence"/>
</dbReference>
<evidence type="ECO:0000313" key="2">
    <source>
        <dbReference type="EMBL" id="ETO83246.1"/>
    </source>
</evidence>
<feature type="region of interest" description="Disordered" evidence="1">
    <location>
        <begin position="73"/>
        <end position="120"/>
    </location>
</feature>
<feature type="compositionally biased region" description="Basic and acidic residues" evidence="1">
    <location>
        <begin position="107"/>
        <end position="120"/>
    </location>
</feature>
<reference evidence="2 3" key="1">
    <citation type="submission" date="2013-11" db="EMBL/GenBank/DDBJ databases">
        <title>The Genome Sequence of Phytophthora parasitica P1976.</title>
        <authorList>
            <consortium name="The Broad Institute Genomics Platform"/>
            <person name="Russ C."/>
            <person name="Tyler B."/>
            <person name="Panabieres F."/>
            <person name="Shan W."/>
            <person name="Tripathy S."/>
            <person name="Grunwald N."/>
            <person name="Machado M."/>
            <person name="Johnson C.S."/>
            <person name="Walker B."/>
            <person name="Young S."/>
            <person name="Zeng Q."/>
            <person name="Gargeya S."/>
            <person name="Fitzgerald M."/>
            <person name="Haas B."/>
            <person name="Abouelleil A."/>
            <person name="Allen A.W."/>
            <person name="Alvarado L."/>
            <person name="Arachchi H.M."/>
            <person name="Berlin A.M."/>
            <person name="Chapman S.B."/>
            <person name="Gainer-Dewar J."/>
            <person name="Goldberg J."/>
            <person name="Griggs A."/>
            <person name="Gujja S."/>
            <person name="Hansen M."/>
            <person name="Howarth C."/>
            <person name="Imamovic A."/>
            <person name="Ireland A."/>
            <person name="Larimer J."/>
            <person name="McCowan C."/>
            <person name="Murphy C."/>
            <person name="Pearson M."/>
            <person name="Poon T.W."/>
            <person name="Priest M."/>
            <person name="Roberts A."/>
            <person name="Saif S."/>
            <person name="Shea T."/>
            <person name="Sisk P."/>
            <person name="Sykes S."/>
            <person name="Wortman J."/>
            <person name="Nusbaum C."/>
            <person name="Birren B."/>
        </authorList>
    </citation>
    <scope>NUCLEOTIDE SEQUENCE [LARGE SCALE GENOMIC DNA]</scope>
    <source>
        <strain evidence="2 3">P1976</strain>
    </source>
</reference>
<sequence>MSGLGNTPTCNLRRPAPSRRMWSFDFQKHTTIYCKGTVPLCRILRWNGEESCFTKFHKDKVLVNPCNVPEQLCTTRKNDNRAPPPSRKRKRSPDIPNRRSSSTRIQAQERRRSLRLHDLR</sequence>
<proteinExistence type="predicted"/>
<gene>
    <name evidence="2" type="ORF">F444_02691</name>
</gene>
<organism evidence="2 3">
    <name type="scientific">Phytophthora nicotianae P1976</name>
    <dbReference type="NCBI Taxonomy" id="1317066"/>
    <lineage>
        <taxon>Eukaryota</taxon>
        <taxon>Sar</taxon>
        <taxon>Stramenopiles</taxon>
        <taxon>Oomycota</taxon>
        <taxon>Peronosporomycetes</taxon>
        <taxon>Peronosporales</taxon>
        <taxon>Peronosporaceae</taxon>
        <taxon>Phytophthora</taxon>
    </lineage>
</organism>
<dbReference type="EMBL" id="ANJA01000526">
    <property type="protein sequence ID" value="ETO83246.1"/>
    <property type="molecule type" value="Genomic_DNA"/>
</dbReference>
<dbReference type="OrthoDB" id="126685at2759"/>
<evidence type="ECO:0000256" key="1">
    <source>
        <dbReference type="SAM" id="MobiDB-lite"/>
    </source>
</evidence>
<evidence type="ECO:0000313" key="3">
    <source>
        <dbReference type="Proteomes" id="UP000028582"/>
    </source>
</evidence>